<dbReference type="EMBL" id="JBAWSX010000003">
    <property type="protein sequence ID" value="MEI4801408.1"/>
    <property type="molecule type" value="Genomic_DNA"/>
</dbReference>
<dbReference type="RefSeq" id="WP_336472096.1">
    <property type="nucleotide sequence ID" value="NZ_JBAWSX010000003.1"/>
</dbReference>
<protein>
    <submittedName>
        <fullName evidence="2">Uncharacterized protein</fullName>
    </submittedName>
</protein>
<evidence type="ECO:0000313" key="3">
    <source>
        <dbReference type="Proteomes" id="UP001372526"/>
    </source>
</evidence>
<evidence type="ECO:0000313" key="2">
    <source>
        <dbReference type="EMBL" id="MEI4801408.1"/>
    </source>
</evidence>
<keyword evidence="1" id="KW-0472">Membrane</keyword>
<evidence type="ECO:0000256" key="1">
    <source>
        <dbReference type="SAM" id="Phobius"/>
    </source>
</evidence>
<feature type="transmembrane region" description="Helical" evidence="1">
    <location>
        <begin position="16"/>
        <end position="36"/>
    </location>
</feature>
<sequence length="52" mass="5940">MIVIGSVVSLLWRSPYTTIGIVTLMILCMITIVYNVEKKLKEREKSDPNKQS</sequence>
<organism evidence="2 3">
    <name type="scientific">Bacillus bruguierae</name>
    <dbReference type="NCBI Taxonomy" id="3127667"/>
    <lineage>
        <taxon>Bacteria</taxon>
        <taxon>Bacillati</taxon>
        <taxon>Bacillota</taxon>
        <taxon>Bacilli</taxon>
        <taxon>Bacillales</taxon>
        <taxon>Bacillaceae</taxon>
        <taxon>Bacillus</taxon>
    </lineage>
</organism>
<proteinExistence type="predicted"/>
<accession>A0ABU8FFX0</accession>
<name>A0ABU8FFX0_9BACI</name>
<gene>
    <name evidence="2" type="ORF">WAZ07_08730</name>
</gene>
<dbReference type="Proteomes" id="UP001372526">
    <property type="component" value="Unassembled WGS sequence"/>
</dbReference>
<comment type="caution">
    <text evidence="2">The sequence shown here is derived from an EMBL/GenBank/DDBJ whole genome shotgun (WGS) entry which is preliminary data.</text>
</comment>
<keyword evidence="3" id="KW-1185">Reference proteome</keyword>
<keyword evidence="1" id="KW-0812">Transmembrane</keyword>
<keyword evidence="1" id="KW-1133">Transmembrane helix</keyword>
<reference evidence="2 3" key="1">
    <citation type="submission" date="2024-01" db="EMBL/GenBank/DDBJ databases">
        <title>Seven novel Bacillus-like species.</title>
        <authorList>
            <person name="Liu G."/>
        </authorList>
    </citation>
    <scope>NUCLEOTIDE SEQUENCE [LARGE SCALE GENOMIC DNA]</scope>
    <source>
        <strain evidence="2 3">FJAT-51639</strain>
    </source>
</reference>